<accession>A0A1M5RQ00</accession>
<dbReference type="InterPro" id="IPR007487">
    <property type="entry name" value="ABC_transpt-TYRBP-like"/>
</dbReference>
<sequence length="327" mass="34840">MKRREFVSLIGGAAAWPIAARAQRSGAMRRIVVVGALAPDDVETVKRSAAFEQALTALGWTKGETIAIDYHWIANDTALARKTAVEVVALAPDVLLGSSNIVIEQLSKATATIPIVMVQVVDPVGSGYIESMARPGGNITGFTQFEYSLAGKWLDLLLEIAPGTARVAVLRDPTRGPGIGQFAVIQAMAPARGVEPIPINPVDVTNMERQITAFASVPNGGMIATVAAGAARRAAFIAAANKNHLPATYPYRYYVADGGLVSYGPDTVDQYRRAASYIDRILKGEKPANLPVQGPIKYELTINLKTAQTLGLTVPHSILLRADEVIE</sequence>
<proteinExistence type="predicted"/>
<dbReference type="Gene3D" id="3.40.50.2300">
    <property type="match status" value="2"/>
</dbReference>
<reference evidence="1 2" key="1">
    <citation type="submission" date="2016-11" db="EMBL/GenBank/DDBJ databases">
        <authorList>
            <person name="Jaros S."/>
            <person name="Januszkiewicz K."/>
            <person name="Wedrychowicz H."/>
        </authorList>
    </citation>
    <scope>NUCLEOTIDE SEQUENCE [LARGE SCALE GENOMIC DNA]</scope>
    <source>
        <strain evidence="1 2">GAS138</strain>
    </source>
</reference>
<name>A0A1M5RQ00_9BRAD</name>
<organism evidence="1 2">
    <name type="scientific">Bradyrhizobium erythrophlei</name>
    <dbReference type="NCBI Taxonomy" id="1437360"/>
    <lineage>
        <taxon>Bacteria</taxon>
        <taxon>Pseudomonadati</taxon>
        <taxon>Pseudomonadota</taxon>
        <taxon>Alphaproteobacteria</taxon>
        <taxon>Hyphomicrobiales</taxon>
        <taxon>Nitrobacteraceae</taxon>
        <taxon>Bradyrhizobium</taxon>
    </lineage>
</organism>
<protein>
    <submittedName>
        <fullName evidence="1">Putative ABC transport system substrate-binding protein</fullName>
    </submittedName>
</protein>
<evidence type="ECO:0000313" key="2">
    <source>
        <dbReference type="Proteomes" id="UP000189796"/>
    </source>
</evidence>
<dbReference type="AlphaFoldDB" id="A0A1M5RQ00"/>
<dbReference type="CDD" id="cd06325">
    <property type="entry name" value="PBP1_ABC_unchar_transporter"/>
    <property type="match status" value="1"/>
</dbReference>
<dbReference type="PANTHER" id="PTHR35271:SF1">
    <property type="entry name" value="ABC TRANSPORTER, SUBSTRATE-BINDING LIPOPROTEIN"/>
    <property type="match status" value="1"/>
</dbReference>
<dbReference type="PANTHER" id="PTHR35271">
    <property type="entry name" value="ABC TRANSPORTER, SUBSTRATE-BINDING LIPOPROTEIN-RELATED"/>
    <property type="match status" value="1"/>
</dbReference>
<dbReference type="Proteomes" id="UP000189796">
    <property type="component" value="Chromosome I"/>
</dbReference>
<evidence type="ECO:0000313" key="1">
    <source>
        <dbReference type="EMBL" id="SHH28417.1"/>
    </source>
</evidence>
<dbReference type="EMBL" id="LT670817">
    <property type="protein sequence ID" value="SHH28417.1"/>
    <property type="molecule type" value="Genomic_DNA"/>
</dbReference>
<dbReference type="RefSeq" id="WP_172842615.1">
    <property type="nucleotide sequence ID" value="NZ_LT670817.1"/>
</dbReference>
<gene>
    <name evidence="1" type="ORF">SAMN05443248_4318</name>
</gene>
<dbReference type="Pfam" id="PF04392">
    <property type="entry name" value="ABC_sub_bind"/>
    <property type="match status" value="1"/>
</dbReference>